<dbReference type="InterPro" id="IPR050911">
    <property type="entry name" value="DRAM/TMEM150_Autophagy_Mod"/>
</dbReference>
<feature type="transmembrane region" description="Helical" evidence="7">
    <location>
        <begin position="136"/>
        <end position="158"/>
    </location>
</feature>
<evidence type="ECO:0000313" key="9">
    <source>
        <dbReference type="EMBL" id="KAJ6223705.1"/>
    </source>
</evidence>
<dbReference type="Pfam" id="PF10277">
    <property type="entry name" value="Frag1"/>
    <property type="match status" value="1"/>
</dbReference>
<proteinExistence type="inferred from homology"/>
<name>A0A9Q0RRJ6_BLOTA</name>
<evidence type="ECO:0000256" key="2">
    <source>
        <dbReference type="ARBA" id="ARBA00006565"/>
    </source>
</evidence>
<sequence length="308" mass="35071">MVSDTGNLTPEANCLTFYISVFGFLFLTIATIRFCQLKAVISDDSFIPVVDRFYNGMKKLKQSPNPQTPESTPMVPLTPGGSVAKSYGRQDQNNNERPRIQDFFHTSNFIAYMFGIVTSISCMLLGSLRFNDSFCIHFLGASGFFICPPFYMFYNLQFSAVFSGHVNTMEVYKKRSQNFWVTLFSIILFGIGLICIYIGTFDQFLNPRKRLSWSPSDPYYWLYLPFVIVEWIYILSLGPFLYTFVDEFSRLSFQGMELKYRLLKTIQMPTNIEEGNAESPVPSQRSDISQSNSSTTVSSTASTPTMPV</sequence>
<dbReference type="AlphaFoldDB" id="A0A9Q0RRJ6"/>
<dbReference type="GO" id="GO:0012505">
    <property type="term" value="C:endomembrane system"/>
    <property type="evidence" value="ECO:0007669"/>
    <property type="project" value="UniProtKB-SubCell"/>
</dbReference>
<dbReference type="InterPro" id="IPR019402">
    <property type="entry name" value="CWH43_N"/>
</dbReference>
<keyword evidence="3 7" id="KW-0812">Transmembrane</keyword>
<dbReference type="PANTHER" id="PTHR21324">
    <property type="entry name" value="FASTING-INDUCIBLE INTEGRAL MEMBRANE PROTEIN TM6P1-RELATED"/>
    <property type="match status" value="1"/>
</dbReference>
<feature type="compositionally biased region" description="Low complexity" evidence="6">
    <location>
        <begin position="283"/>
        <end position="308"/>
    </location>
</feature>
<evidence type="ECO:0000256" key="4">
    <source>
        <dbReference type="ARBA" id="ARBA00022989"/>
    </source>
</evidence>
<evidence type="ECO:0000313" key="10">
    <source>
        <dbReference type="Proteomes" id="UP001142055"/>
    </source>
</evidence>
<keyword evidence="10" id="KW-1185">Reference proteome</keyword>
<dbReference type="PANTHER" id="PTHR21324:SF2">
    <property type="entry name" value="EG:22E5.9 PROTEIN"/>
    <property type="match status" value="1"/>
</dbReference>
<feature type="transmembrane region" description="Helical" evidence="7">
    <location>
        <begin position="15"/>
        <end position="35"/>
    </location>
</feature>
<protein>
    <recommendedName>
        <fullName evidence="8">CWH43-like N-terminal domain-containing protein</fullName>
    </recommendedName>
</protein>
<comment type="similarity">
    <text evidence="2">Belongs to the DRAM/TMEM150 family.</text>
</comment>
<dbReference type="Proteomes" id="UP001142055">
    <property type="component" value="Chromosome 1"/>
</dbReference>
<feature type="domain" description="CWH43-like N-terminal" evidence="8">
    <location>
        <begin position="2"/>
        <end position="249"/>
    </location>
</feature>
<feature type="transmembrane region" description="Helical" evidence="7">
    <location>
        <begin position="179"/>
        <end position="200"/>
    </location>
</feature>
<keyword evidence="5 7" id="KW-0472">Membrane</keyword>
<accession>A0A9Q0RRJ6</accession>
<dbReference type="EMBL" id="JAPWDV010000001">
    <property type="protein sequence ID" value="KAJ6223705.1"/>
    <property type="molecule type" value="Genomic_DNA"/>
</dbReference>
<comment type="subcellular location">
    <subcellularLocation>
        <location evidence="1">Endomembrane system</location>
        <topology evidence="1">Multi-pass membrane protein</topology>
    </subcellularLocation>
</comment>
<comment type="caution">
    <text evidence="9">The sequence shown here is derived from an EMBL/GenBank/DDBJ whole genome shotgun (WGS) entry which is preliminary data.</text>
</comment>
<gene>
    <name evidence="9" type="ORF">RDWZM_002250</name>
</gene>
<evidence type="ECO:0000256" key="1">
    <source>
        <dbReference type="ARBA" id="ARBA00004127"/>
    </source>
</evidence>
<feature type="region of interest" description="Disordered" evidence="6">
    <location>
        <begin position="274"/>
        <end position="308"/>
    </location>
</feature>
<feature type="transmembrane region" description="Helical" evidence="7">
    <location>
        <begin position="109"/>
        <end position="130"/>
    </location>
</feature>
<evidence type="ECO:0000259" key="8">
    <source>
        <dbReference type="Pfam" id="PF10277"/>
    </source>
</evidence>
<evidence type="ECO:0000256" key="5">
    <source>
        <dbReference type="ARBA" id="ARBA00023136"/>
    </source>
</evidence>
<evidence type="ECO:0000256" key="3">
    <source>
        <dbReference type="ARBA" id="ARBA00022692"/>
    </source>
</evidence>
<feature type="transmembrane region" description="Helical" evidence="7">
    <location>
        <begin position="220"/>
        <end position="245"/>
    </location>
</feature>
<reference evidence="9" key="1">
    <citation type="submission" date="2022-12" db="EMBL/GenBank/DDBJ databases">
        <title>Genome assemblies of Blomia tropicalis.</title>
        <authorList>
            <person name="Cui Y."/>
        </authorList>
    </citation>
    <scope>NUCLEOTIDE SEQUENCE</scope>
    <source>
        <tissue evidence="9">Adult mites</tissue>
    </source>
</reference>
<keyword evidence="4 7" id="KW-1133">Transmembrane helix</keyword>
<evidence type="ECO:0000256" key="6">
    <source>
        <dbReference type="SAM" id="MobiDB-lite"/>
    </source>
</evidence>
<organism evidence="9 10">
    <name type="scientific">Blomia tropicalis</name>
    <name type="common">Mite</name>
    <dbReference type="NCBI Taxonomy" id="40697"/>
    <lineage>
        <taxon>Eukaryota</taxon>
        <taxon>Metazoa</taxon>
        <taxon>Ecdysozoa</taxon>
        <taxon>Arthropoda</taxon>
        <taxon>Chelicerata</taxon>
        <taxon>Arachnida</taxon>
        <taxon>Acari</taxon>
        <taxon>Acariformes</taxon>
        <taxon>Sarcoptiformes</taxon>
        <taxon>Astigmata</taxon>
        <taxon>Glycyphagoidea</taxon>
        <taxon>Echimyopodidae</taxon>
        <taxon>Blomia</taxon>
    </lineage>
</organism>
<evidence type="ECO:0000256" key="7">
    <source>
        <dbReference type="SAM" id="Phobius"/>
    </source>
</evidence>